<name>A0A0B6Y2S2_9EUPU</name>
<accession>A0A0B6Y2S2</accession>
<reference evidence="2" key="1">
    <citation type="submission" date="2014-12" db="EMBL/GenBank/DDBJ databases">
        <title>Insight into the proteome of Arion vulgaris.</title>
        <authorList>
            <person name="Aradska J."/>
            <person name="Bulat T."/>
            <person name="Smidak R."/>
            <person name="Sarate P."/>
            <person name="Gangsoo J."/>
            <person name="Sialana F."/>
            <person name="Bilban M."/>
            <person name="Lubec G."/>
        </authorList>
    </citation>
    <scope>NUCLEOTIDE SEQUENCE</scope>
    <source>
        <tissue evidence="2">Skin</tissue>
    </source>
</reference>
<dbReference type="EMBL" id="HACG01003732">
    <property type="protein sequence ID" value="CEK50597.1"/>
    <property type="molecule type" value="Transcribed_RNA"/>
</dbReference>
<evidence type="ECO:0000313" key="2">
    <source>
        <dbReference type="EMBL" id="CEK50597.1"/>
    </source>
</evidence>
<feature type="non-terminal residue" evidence="2">
    <location>
        <position position="1"/>
    </location>
</feature>
<dbReference type="AlphaFoldDB" id="A0A0B6Y2S2"/>
<gene>
    <name evidence="2" type="primary">ORF11202</name>
</gene>
<sequence length="69" mass="7753">APRPLDMTRQMKVHKHDQSTMVSSMLSVKELSIKSTKETARNEAVSKSSTSNAKSRETLHTKSKQILKL</sequence>
<evidence type="ECO:0000256" key="1">
    <source>
        <dbReference type="SAM" id="MobiDB-lite"/>
    </source>
</evidence>
<feature type="region of interest" description="Disordered" evidence="1">
    <location>
        <begin position="1"/>
        <end position="22"/>
    </location>
</feature>
<proteinExistence type="predicted"/>
<feature type="region of interest" description="Disordered" evidence="1">
    <location>
        <begin position="34"/>
        <end position="69"/>
    </location>
</feature>
<protein>
    <submittedName>
        <fullName evidence="2">Uncharacterized protein</fullName>
    </submittedName>
</protein>
<organism evidence="2">
    <name type="scientific">Arion vulgaris</name>
    <dbReference type="NCBI Taxonomy" id="1028688"/>
    <lineage>
        <taxon>Eukaryota</taxon>
        <taxon>Metazoa</taxon>
        <taxon>Spiralia</taxon>
        <taxon>Lophotrochozoa</taxon>
        <taxon>Mollusca</taxon>
        <taxon>Gastropoda</taxon>
        <taxon>Heterobranchia</taxon>
        <taxon>Euthyneura</taxon>
        <taxon>Panpulmonata</taxon>
        <taxon>Eupulmonata</taxon>
        <taxon>Stylommatophora</taxon>
        <taxon>Helicina</taxon>
        <taxon>Arionoidea</taxon>
        <taxon>Arionidae</taxon>
        <taxon>Arion</taxon>
    </lineage>
</organism>